<gene>
    <name evidence="1" type="ORF">H7313_00580</name>
</gene>
<evidence type="ECO:0000313" key="2">
    <source>
        <dbReference type="Proteomes" id="UP000587396"/>
    </source>
</evidence>
<dbReference type="RefSeq" id="WP_185903919.1">
    <property type="nucleotide sequence ID" value="NZ_JACMSE010000001.1"/>
</dbReference>
<dbReference type="SUPFAM" id="SSF102114">
    <property type="entry name" value="Radical SAM enzymes"/>
    <property type="match status" value="1"/>
</dbReference>
<organism evidence="1 2">
    <name type="scientific">Gordonibacter massiliensis</name>
    <name type="common">ex Traore et al. 2017</name>
    <dbReference type="NCBI Taxonomy" id="1841863"/>
    <lineage>
        <taxon>Bacteria</taxon>
        <taxon>Bacillati</taxon>
        <taxon>Actinomycetota</taxon>
        <taxon>Coriobacteriia</taxon>
        <taxon>Eggerthellales</taxon>
        <taxon>Eggerthellaceae</taxon>
        <taxon>Gordonibacter</taxon>
    </lineage>
</organism>
<protein>
    <recommendedName>
        <fullName evidence="3">Radical SAM protein</fullName>
    </recommendedName>
</protein>
<name>A0A842JCY8_9ACTN</name>
<dbReference type="AlphaFoldDB" id="A0A842JCY8"/>
<comment type="caution">
    <text evidence="1">The sequence shown here is derived from an EMBL/GenBank/DDBJ whole genome shotgun (WGS) entry which is preliminary data.</text>
</comment>
<dbReference type="EMBL" id="JACMSE010000001">
    <property type="protein sequence ID" value="MBC2887868.1"/>
    <property type="molecule type" value="Genomic_DNA"/>
</dbReference>
<dbReference type="Proteomes" id="UP000587396">
    <property type="component" value="Unassembled WGS sequence"/>
</dbReference>
<sequence>MDATATLTRTCLNRSVKLRCFSQERGSLFDYADVENLGLYVHVPPDASGRDRCRRRSVCKERETAACVDALAREIEAVGSSSWRAPISLSAREAARNGALRTRCAGSGAKKRITTLHFGGSTARLLDGGLLELVQAVERRFEITEGIGFELRAADATPRNLQALRRAGVRHLVIVASGACALEDALPSAGSSLERALAAAGGIPFETVSAAFAFGEPGQTVARLQHDIDRAFSRGANHASIRPCSARIVARGERPERGRNRPGTPHVAFGCSATAFLKGRFEVDAFSLSEYAELVRQRRAPAALTLKFVERERVLRFLAWANRQCRNVVARRRPRRSPARL</sequence>
<evidence type="ECO:0000313" key="1">
    <source>
        <dbReference type="EMBL" id="MBC2887868.1"/>
    </source>
</evidence>
<proteinExistence type="predicted"/>
<evidence type="ECO:0008006" key="3">
    <source>
        <dbReference type="Google" id="ProtNLM"/>
    </source>
</evidence>
<reference evidence="1 2" key="1">
    <citation type="submission" date="2020-08" db="EMBL/GenBank/DDBJ databases">
        <authorList>
            <person name="Liu C."/>
            <person name="Sun Q."/>
        </authorList>
    </citation>
    <scope>NUCLEOTIDE SEQUENCE [LARGE SCALE GENOMIC DNA]</scope>
    <source>
        <strain evidence="1 2">N22</strain>
    </source>
</reference>
<keyword evidence="2" id="KW-1185">Reference proteome</keyword>
<dbReference type="InterPro" id="IPR058240">
    <property type="entry name" value="rSAM_sf"/>
</dbReference>
<accession>A0A842JCY8</accession>